<feature type="compositionally biased region" description="Basic and acidic residues" evidence="1">
    <location>
        <begin position="231"/>
        <end position="242"/>
    </location>
</feature>
<evidence type="ECO:0000313" key="2">
    <source>
        <dbReference type="EMBL" id="ORA26035.1"/>
    </source>
</evidence>
<feature type="region of interest" description="Disordered" evidence="1">
    <location>
        <begin position="219"/>
        <end position="261"/>
    </location>
</feature>
<accession>A0A1X0A805</accession>
<feature type="region of interest" description="Disordered" evidence="1">
    <location>
        <begin position="12"/>
        <end position="33"/>
    </location>
</feature>
<proteinExistence type="predicted"/>
<feature type="compositionally biased region" description="Low complexity" evidence="1">
    <location>
        <begin position="244"/>
        <end position="261"/>
    </location>
</feature>
<dbReference type="EMBL" id="MVHF01000051">
    <property type="protein sequence ID" value="ORA26035.1"/>
    <property type="molecule type" value="Genomic_DNA"/>
</dbReference>
<reference evidence="2 3" key="1">
    <citation type="submission" date="2017-02" db="EMBL/GenBank/DDBJ databases">
        <title>The new phylogeny of genus Mycobacterium.</title>
        <authorList>
            <person name="Tortoli E."/>
            <person name="Trovato A."/>
            <person name="Cirillo D.M."/>
        </authorList>
    </citation>
    <scope>NUCLEOTIDE SEQUENCE [LARGE SCALE GENOMIC DNA]</scope>
    <source>
        <strain evidence="2 3">RW6</strain>
    </source>
</reference>
<sequence>MLLFATSACGIDETPAPNTGRDNSALSEKVGTGHRSDGIAGEWIRVHTEQAELVTAKAKWHHPDVLSAGTTDVIGLTIGDTPELSSSINALLPQTITSPAGTVRVGPTTTAELSASPEDAIVTPSQARNASTDRDIALLWSWDVTPKRPLDELVLMAHISVPIDGGASVNTDIPLRIHVKRTFSFTVHQVFGSWTTWSAIAAAIAARAAWLHRKLKKARHSTGTPEASEAATEKVNDGDQKEGVAATAPAVPSEPAPSESG</sequence>
<name>A0A1X0A805_9MYCO</name>
<dbReference type="AlphaFoldDB" id="A0A1X0A805"/>
<gene>
    <name evidence="2" type="ORF">BST13_32470</name>
</gene>
<evidence type="ECO:0000313" key="3">
    <source>
        <dbReference type="Proteomes" id="UP000192448"/>
    </source>
</evidence>
<dbReference type="Proteomes" id="UP000192448">
    <property type="component" value="Unassembled WGS sequence"/>
</dbReference>
<organism evidence="2 3">
    <name type="scientific">Mycobacterium aquaticum</name>
    <dbReference type="NCBI Taxonomy" id="1927124"/>
    <lineage>
        <taxon>Bacteria</taxon>
        <taxon>Bacillati</taxon>
        <taxon>Actinomycetota</taxon>
        <taxon>Actinomycetes</taxon>
        <taxon>Mycobacteriales</taxon>
        <taxon>Mycobacteriaceae</taxon>
        <taxon>Mycobacterium</taxon>
    </lineage>
</organism>
<keyword evidence="3" id="KW-1185">Reference proteome</keyword>
<evidence type="ECO:0000256" key="1">
    <source>
        <dbReference type="SAM" id="MobiDB-lite"/>
    </source>
</evidence>
<comment type="caution">
    <text evidence="2">The sequence shown here is derived from an EMBL/GenBank/DDBJ whole genome shotgun (WGS) entry which is preliminary data.</text>
</comment>
<protein>
    <submittedName>
        <fullName evidence="2">Uncharacterized protein</fullName>
    </submittedName>
</protein>
<feature type="compositionally biased region" description="Polar residues" evidence="1">
    <location>
        <begin position="16"/>
        <end position="26"/>
    </location>
</feature>